<accession>A0A163GF99</accession>
<name>A0A163GF99_9BACL</name>
<dbReference type="Proteomes" id="UP000076796">
    <property type="component" value="Unassembled WGS sequence"/>
</dbReference>
<dbReference type="OrthoDB" id="580775at2"/>
<dbReference type="PANTHER" id="PTHR36932:SF1">
    <property type="entry name" value="CAPSULAR POLYSACCHARIDE BIOSYNTHESIS PROTEIN"/>
    <property type="match status" value="1"/>
</dbReference>
<dbReference type="InterPro" id="IPR042099">
    <property type="entry name" value="ANL_N_sf"/>
</dbReference>
<proteinExistence type="predicted"/>
<evidence type="ECO:0000313" key="2">
    <source>
        <dbReference type="Proteomes" id="UP000076796"/>
    </source>
</evidence>
<dbReference type="PANTHER" id="PTHR36932">
    <property type="entry name" value="CAPSULAR POLYSACCHARIDE BIOSYNTHESIS PROTEIN"/>
    <property type="match status" value="1"/>
</dbReference>
<dbReference type="InterPro" id="IPR053158">
    <property type="entry name" value="CapK_Type1_Caps_Biosynth"/>
</dbReference>
<keyword evidence="2" id="KW-1185">Reference proteome</keyword>
<organism evidence="1 2">
    <name type="scientific">Paenibacillus glucanolyticus</name>
    <dbReference type="NCBI Taxonomy" id="59843"/>
    <lineage>
        <taxon>Bacteria</taxon>
        <taxon>Bacillati</taxon>
        <taxon>Bacillota</taxon>
        <taxon>Bacilli</taxon>
        <taxon>Bacillales</taxon>
        <taxon>Paenibacillaceae</taxon>
        <taxon>Paenibacillus</taxon>
    </lineage>
</organism>
<protein>
    <recommendedName>
        <fullName evidence="3">AMP-dependent ligase C-terminal domain-containing protein</fullName>
    </recommendedName>
</protein>
<dbReference type="RefSeq" id="WP_063477444.1">
    <property type="nucleotide sequence ID" value="NZ_MRTT01000073.1"/>
</dbReference>
<evidence type="ECO:0008006" key="3">
    <source>
        <dbReference type="Google" id="ProtNLM"/>
    </source>
</evidence>
<sequence>MSETVTRETNFFFFNEYGLEYGDIIVTGKMQLAMPLVRYRIGDVGRFLKEECSCGSNEPILEILGRTGESVITPKGPVNRSVLSQIWLLLNPIADIIQIQVEQKNYELFHIKYTGKGIIDKNVKTEIEKALKRFLKCDIFVTTEKVDIIIPDSSTGKVRSFIPLS</sequence>
<gene>
    <name evidence="1" type="ORF">AWU65_02845</name>
</gene>
<dbReference type="EMBL" id="LWMH01000001">
    <property type="protein sequence ID" value="KZS44940.1"/>
    <property type="molecule type" value="Genomic_DNA"/>
</dbReference>
<dbReference type="Gene3D" id="3.40.50.12780">
    <property type="entry name" value="N-terminal domain of ligase-like"/>
    <property type="match status" value="1"/>
</dbReference>
<evidence type="ECO:0000313" key="1">
    <source>
        <dbReference type="EMBL" id="KZS44940.1"/>
    </source>
</evidence>
<reference evidence="1" key="1">
    <citation type="journal article" date="2016" name="Genome Announc.">
        <title>Draft genomes of two strains of Paenibacillus glucanolyticus with capability to degrade lignocellulose.</title>
        <authorList>
            <person name="Mathews S.L."/>
            <person name="Pawlak J."/>
            <person name="Grunden A.M."/>
        </authorList>
    </citation>
    <scope>NUCLEOTIDE SEQUENCE [LARGE SCALE GENOMIC DNA]</scope>
    <source>
        <strain evidence="1">SLM1</strain>
    </source>
</reference>
<dbReference type="AlphaFoldDB" id="A0A163GF99"/>
<comment type="caution">
    <text evidence="1">The sequence shown here is derived from an EMBL/GenBank/DDBJ whole genome shotgun (WGS) entry which is preliminary data.</text>
</comment>